<dbReference type="GO" id="GO:0016289">
    <property type="term" value="F:acyl-CoA hydrolase activity"/>
    <property type="evidence" value="ECO:0007669"/>
    <property type="project" value="UniProtKB-ARBA"/>
</dbReference>
<evidence type="ECO:0000313" key="3">
    <source>
        <dbReference type="EMBL" id="HEN41325.1"/>
    </source>
</evidence>
<dbReference type="SUPFAM" id="SSF54637">
    <property type="entry name" value="Thioesterase/thiol ester dehydrase-isomerase"/>
    <property type="match status" value="1"/>
</dbReference>
<feature type="domain" description="Thioesterase" evidence="2">
    <location>
        <begin position="47"/>
        <end position="115"/>
    </location>
</feature>
<gene>
    <name evidence="3" type="ORF">ENQ87_02955</name>
</gene>
<dbReference type="AlphaFoldDB" id="A0A831UBA1"/>
<dbReference type="Pfam" id="PF03061">
    <property type="entry name" value="4HBT"/>
    <property type="match status" value="1"/>
</dbReference>
<keyword evidence="1" id="KW-0378">Hydrolase</keyword>
<dbReference type="PANTHER" id="PTHR47260">
    <property type="entry name" value="UPF0644 PROTEIN PB2B4.06"/>
    <property type="match status" value="1"/>
</dbReference>
<organism evidence="3">
    <name type="scientific">Geobacter metallireducens</name>
    <dbReference type="NCBI Taxonomy" id="28232"/>
    <lineage>
        <taxon>Bacteria</taxon>
        <taxon>Pseudomonadati</taxon>
        <taxon>Thermodesulfobacteriota</taxon>
        <taxon>Desulfuromonadia</taxon>
        <taxon>Geobacterales</taxon>
        <taxon>Geobacteraceae</taxon>
        <taxon>Geobacter</taxon>
    </lineage>
</organism>
<sequence>MQVVDDNHCFICGQQNPIGLRAVFATDPEKGRAETRVCIPEQFQGWQGIVHGGILSALLDEISAQACMARGLQVVTSELRLRYRKPVSTGSEVTVIGEIVGERRRLIDVQARVEMDGEVMAEAEVIMFKTARQAALPESSS</sequence>
<dbReference type="NCBIfam" id="TIGR00369">
    <property type="entry name" value="unchar_dom_1"/>
    <property type="match status" value="1"/>
</dbReference>
<dbReference type="InterPro" id="IPR052061">
    <property type="entry name" value="PTE-AB_protein"/>
</dbReference>
<accession>A0A831UBA1</accession>
<dbReference type="CDD" id="cd03443">
    <property type="entry name" value="PaaI_thioesterase"/>
    <property type="match status" value="1"/>
</dbReference>
<evidence type="ECO:0000256" key="1">
    <source>
        <dbReference type="ARBA" id="ARBA00022801"/>
    </source>
</evidence>
<dbReference type="InterPro" id="IPR029069">
    <property type="entry name" value="HotDog_dom_sf"/>
</dbReference>
<dbReference type="PANTHER" id="PTHR47260:SF3">
    <property type="entry name" value="THIOESTERASE FAMILY PROTEIN (AFU_ORTHOLOGUE AFUA_7G03960)"/>
    <property type="match status" value="1"/>
</dbReference>
<protein>
    <submittedName>
        <fullName evidence="3">PaaI family thioesterase</fullName>
    </submittedName>
</protein>
<dbReference type="InterPro" id="IPR003736">
    <property type="entry name" value="PAAI_dom"/>
</dbReference>
<name>A0A831UBA1_GEOME</name>
<comment type="caution">
    <text evidence="3">The sequence shown here is derived from an EMBL/GenBank/DDBJ whole genome shotgun (WGS) entry which is preliminary data.</text>
</comment>
<dbReference type="Gene3D" id="3.10.129.10">
    <property type="entry name" value="Hotdog Thioesterase"/>
    <property type="match status" value="1"/>
</dbReference>
<dbReference type="EMBL" id="DSOV01000009">
    <property type="protein sequence ID" value="HEN41325.1"/>
    <property type="molecule type" value="Genomic_DNA"/>
</dbReference>
<reference evidence="3" key="1">
    <citation type="journal article" date="2020" name="mSystems">
        <title>Genome- and Community-Level Interaction Insights into Carbon Utilization and Element Cycling Functions of Hydrothermarchaeota in Hydrothermal Sediment.</title>
        <authorList>
            <person name="Zhou Z."/>
            <person name="Liu Y."/>
            <person name="Xu W."/>
            <person name="Pan J."/>
            <person name="Luo Z.H."/>
            <person name="Li M."/>
        </authorList>
    </citation>
    <scope>NUCLEOTIDE SEQUENCE [LARGE SCALE GENOMIC DNA]</scope>
    <source>
        <strain evidence="3">SpSt-349</strain>
    </source>
</reference>
<dbReference type="InterPro" id="IPR006683">
    <property type="entry name" value="Thioestr_dom"/>
</dbReference>
<evidence type="ECO:0000259" key="2">
    <source>
        <dbReference type="Pfam" id="PF03061"/>
    </source>
</evidence>
<proteinExistence type="predicted"/>